<accession>A0A368NAZ1</accession>
<evidence type="ECO:0000313" key="1">
    <source>
        <dbReference type="EMBL" id="RCU46449.1"/>
    </source>
</evidence>
<name>A0A368NAZ1_9EURY</name>
<dbReference type="EMBL" id="QPHM01000001">
    <property type="protein sequence ID" value="RCU46449.1"/>
    <property type="molecule type" value="Genomic_DNA"/>
</dbReference>
<gene>
    <name evidence="1" type="ORF">DU504_03470</name>
</gene>
<sequence>MDTVDRLLRAAKHPNLFVRGANRLYHRRLNRRAYNTDGVGVFDEDWDCLLILDACRYDMFEQHHELPGELESRISRGSATVEFLRGNFVGKPLNDTVYVTANPQFYRNRERLPTELYDVVNVWQRDGWDEKHQTVLPETVNEYAKEAATTYPNKRLVVHYIQPHYPFIGSETSFDKNHLNVEDPDEERLWDQLMTGELKMSRDSIWQLYVDNLRTVLPYVEELMTELTGKTVVTADHGNMVGERASPFPITEWGHPRGMYTKQLVTVPWLVFENGPRRETVAEDPITEREDVDTEIVSQRLADLGYID</sequence>
<dbReference type="SUPFAM" id="SSF53649">
    <property type="entry name" value="Alkaline phosphatase-like"/>
    <property type="match status" value="1"/>
</dbReference>
<dbReference type="OrthoDB" id="100846at2157"/>
<dbReference type="RefSeq" id="WP_114448001.1">
    <property type="nucleotide sequence ID" value="NZ_QPHM01000001.1"/>
</dbReference>
<keyword evidence="2" id="KW-1185">Reference proteome</keyword>
<evidence type="ECO:0000313" key="2">
    <source>
        <dbReference type="Proteomes" id="UP000252189"/>
    </source>
</evidence>
<reference evidence="1 2" key="1">
    <citation type="submission" date="2018-07" db="EMBL/GenBank/DDBJ databases">
        <title>Genome sequences of Haloplanus salinus JCM 18368T.</title>
        <authorList>
            <person name="Kim Y.B."/>
            <person name="Roh S.W."/>
        </authorList>
    </citation>
    <scope>NUCLEOTIDE SEQUENCE [LARGE SCALE GENOMIC DNA]</scope>
    <source>
        <strain evidence="1 2">JCM 18368</strain>
    </source>
</reference>
<dbReference type="InterPro" id="IPR017850">
    <property type="entry name" value="Alkaline_phosphatase_core_sf"/>
</dbReference>
<organism evidence="1 2">
    <name type="scientific">Haloplanus salinus</name>
    <dbReference type="NCBI Taxonomy" id="1126245"/>
    <lineage>
        <taxon>Archaea</taxon>
        <taxon>Methanobacteriati</taxon>
        <taxon>Methanobacteriota</taxon>
        <taxon>Stenosarchaea group</taxon>
        <taxon>Halobacteria</taxon>
        <taxon>Halobacteriales</taxon>
        <taxon>Haloferacaceae</taxon>
        <taxon>Haloplanus</taxon>
    </lineage>
</organism>
<comment type="caution">
    <text evidence="1">The sequence shown here is derived from an EMBL/GenBank/DDBJ whole genome shotgun (WGS) entry which is preliminary data.</text>
</comment>
<protein>
    <recommendedName>
        <fullName evidence="3">Sulfatase N-terminal domain-containing protein</fullName>
    </recommendedName>
</protein>
<dbReference type="Gene3D" id="3.40.720.10">
    <property type="entry name" value="Alkaline Phosphatase, subunit A"/>
    <property type="match status" value="1"/>
</dbReference>
<dbReference type="AlphaFoldDB" id="A0A368NAZ1"/>
<dbReference type="Proteomes" id="UP000252189">
    <property type="component" value="Unassembled WGS sequence"/>
</dbReference>
<proteinExistence type="predicted"/>
<evidence type="ECO:0008006" key="3">
    <source>
        <dbReference type="Google" id="ProtNLM"/>
    </source>
</evidence>